<comment type="caution">
    <text evidence="15">The sequence shown here is derived from an EMBL/GenBank/DDBJ whole genome shotgun (WGS) entry which is preliminary data.</text>
</comment>
<feature type="transmembrane region" description="Helical" evidence="12">
    <location>
        <begin position="469"/>
        <end position="489"/>
    </location>
</feature>
<keyword evidence="7 12" id="KW-1133">Transmembrane helix</keyword>
<feature type="transmembrane region" description="Helical" evidence="12">
    <location>
        <begin position="620"/>
        <end position="643"/>
    </location>
</feature>
<feature type="compositionally biased region" description="Basic and acidic residues" evidence="11">
    <location>
        <begin position="300"/>
        <end position="312"/>
    </location>
</feature>
<dbReference type="PANTHER" id="PTHR10160">
    <property type="entry name" value="NAD(P) TRANSHYDROGENASE"/>
    <property type="match status" value="1"/>
</dbReference>
<dbReference type="InterPro" id="IPR036291">
    <property type="entry name" value="NAD(P)-bd_dom_sf"/>
</dbReference>
<dbReference type="SUPFAM" id="SSF52283">
    <property type="entry name" value="Formate/glycerate dehydrogenase catalytic domain-like"/>
    <property type="match status" value="1"/>
</dbReference>
<reference evidence="15" key="1">
    <citation type="journal article" date="2019" name="Sci. Rep.">
        <title>Draft genome of Tanacetum cinerariifolium, the natural source of mosquito coil.</title>
        <authorList>
            <person name="Yamashiro T."/>
            <person name="Shiraishi A."/>
            <person name="Satake H."/>
            <person name="Nakayama K."/>
        </authorList>
    </citation>
    <scope>NUCLEOTIDE SEQUENCE</scope>
</reference>
<dbReference type="Pfam" id="PF01262">
    <property type="entry name" value="AlaDh_PNT_C"/>
    <property type="match status" value="1"/>
</dbReference>
<dbReference type="SUPFAM" id="SSF51735">
    <property type="entry name" value="NAD(P)-binding Rossmann-fold domains"/>
    <property type="match status" value="1"/>
</dbReference>
<dbReference type="SUPFAM" id="SSF52467">
    <property type="entry name" value="DHS-like NAD/FAD-binding domain"/>
    <property type="match status" value="1"/>
</dbReference>
<dbReference type="Pfam" id="PF05222">
    <property type="entry name" value="AlaDh_PNT_N"/>
    <property type="match status" value="1"/>
</dbReference>
<dbReference type="FunFam" id="3.40.50.720:FF:000188">
    <property type="entry name" value="NAD(P) transhydrogenase alpha subunit 1"/>
    <property type="match status" value="1"/>
</dbReference>
<feature type="compositionally biased region" description="Basic and acidic residues" evidence="11">
    <location>
        <begin position="331"/>
        <end position="343"/>
    </location>
</feature>
<feature type="region of interest" description="Disordered" evidence="11">
    <location>
        <begin position="298"/>
        <end position="348"/>
    </location>
</feature>
<evidence type="ECO:0000256" key="7">
    <source>
        <dbReference type="ARBA" id="ARBA00022989"/>
    </source>
</evidence>
<protein>
    <recommendedName>
        <fullName evidence="2">proton-translocating NAD(P)(+) transhydrogenase</fullName>
        <ecNumber evidence="2">7.1.1.1</ecNumber>
    </recommendedName>
</protein>
<evidence type="ECO:0000256" key="9">
    <source>
        <dbReference type="ARBA" id="ARBA00023136"/>
    </source>
</evidence>
<evidence type="ECO:0000313" key="15">
    <source>
        <dbReference type="EMBL" id="GEU28140.1"/>
    </source>
</evidence>
<dbReference type="GO" id="GO:0005886">
    <property type="term" value="C:plasma membrane"/>
    <property type="evidence" value="ECO:0007669"/>
    <property type="project" value="TreeGrafter"/>
</dbReference>
<feature type="region of interest" description="Disordered" evidence="11">
    <location>
        <begin position="367"/>
        <end position="428"/>
    </location>
</feature>
<dbReference type="EMBL" id="BKCJ010000001">
    <property type="protein sequence ID" value="GEU28140.1"/>
    <property type="molecule type" value="Genomic_DNA"/>
</dbReference>
<name>A0A699GED0_TANCI</name>
<evidence type="ECO:0000256" key="10">
    <source>
        <dbReference type="ARBA" id="ARBA00048202"/>
    </source>
</evidence>
<sequence length="922" mass="96241">MRIGVPVETKPGETRVAATPETIKKLAAKHTVVVQSGAGLAASITDEAYAAAGAQIASAGEAFSADVVLKVRAPDDEERALIKPGTVLIGMLNPFDAANNAAMASAGLRALALEAVPRITRAQSMDVLSSQANIAGYKAVMIAANTYQRFMPMLMTAAGTVKAARVLIMGVGVAGLQAIATAKRLGAVIEASDVRPPVKEQVESLGAKFIDVPFITDEEREIAKGAGGYARPMPPDWMARQAALVHERARLADIVITTALIPGRPAPVLISEDTVKAMKPGSVIVDLAVSQGGNCPLSELGDHRPRGRDHQGHAAVRGRPAATTITRRRHGSEPHHHQPDHLRAGHLCGLPRGLDRDAGAAYAAHGRHQRHIGHHHRGRHAGRRAHRGAGRPDRRHHRGGAGGGQCVRRLPGHAAHARDVPQKRAEGEEGRAAMNFITMNVVTMLYLIASVCFIQALKGLSSPASARAGNAFGMAGMAIAFITTVALILKLREEALQAGTASGMGLTLVALGVVVGGAIGAVLAKKVEMTKMPELVAAMHSLIGLAAVCIAVAAVSEPHAFRIAAVGEALPFGNRIELFIGTFVGAITFSGSVIAFGKLSGKYKFRLFQGAPVSFAGQHMLNLVLALVMVGLGLAFCLADGAAPAWTPFLAMTAIAFVLGVLIIIPIGGADMPVVVSMLNSYSGWAAAGIGFSLNNAMLIIAGSLVGSSGAILSYIMCKAMNRSFFNVILGGFGGAPADSSAGGAREQRPVKSGSADDAAFIMANAESVIIVPGYGLAVARAQHSLKELVEKLTHQGVTVKYAIHPVAGRMPGHMNVLLAEAEVPYDQVFEMEDINGEFGQADVALILGANDVVNPAAKDPGSPIAGMPILEAYKAKSIIVNKRSMASGYAGLDNELFYQPNTMMVFGDAKKVIEDMVKAVE</sequence>
<organism evidence="15">
    <name type="scientific">Tanacetum cinerariifolium</name>
    <name type="common">Dalmatian daisy</name>
    <name type="synonym">Chrysanthemum cinerariifolium</name>
    <dbReference type="NCBI Taxonomy" id="118510"/>
    <lineage>
        <taxon>Eukaryota</taxon>
        <taxon>Viridiplantae</taxon>
        <taxon>Streptophyta</taxon>
        <taxon>Embryophyta</taxon>
        <taxon>Tracheophyta</taxon>
        <taxon>Spermatophyta</taxon>
        <taxon>Magnoliopsida</taxon>
        <taxon>eudicotyledons</taxon>
        <taxon>Gunneridae</taxon>
        <taxon>Pentapetalae</taxon>
        <taxon>asterids</taxon>
        <taxon>campanulids</taxon>
        <taxon>Asterales</taxon>
        <taxon>Asteraceae</taxon>
        <taxon>Asteroideae</taxon>
        <taxon>Anthemideae</taxon>
        <taxon>Anthemidinae</taxon>
        <taxon>Tanacetum</taxon>
    </lineage>
</organism>
<evidence type="ECO:0000256" key="8">
    <source>
        <dbReference type="ARBA" id="ARBA00023027"/>
    </source>
</evidence>
<comment type="catalytic activity">
    <reaction evidence="10">
        <text>NAD(+) + NADPH + H(+)(in) = NADH + NADP(+) + H(+)(out)</text>
        <dbReference type="Rhea" id="RHEA:47992"/>
        <dbReference type="ChEBI" id="CHEBI:15378"/>
        <dbReference type="ChEBI" id="CHEBI:57540"/>
        <dbReference type="ChEBI" id="CHEBI:57783"/>
        <dbReference type="ChEBI" id="CHEBI:57945"/>
        <dbReference type="ChEBI" id="CHEBI:58349"/>
        <dbReference type="EC" id="7.1.1.1"/>
    </reaction>
</comment>
<feature type="transmembrane region" description="Helical" evidence="12">
    <location>
        <begin position="501"/>
        <end position="523"/>
    </location>
</feature>
<dbReference type="Gene3D" id="3.40.50.720">
    <property type="entry name" value="NAD(P)-binding Rossmann-like Domain"/>
    <property type="match status" value="2"/>
</dbReference>
<feature type="compositionally biased region" description="Basic residues" evidence="11">
    <location>
        <begin position="367"/>
        <end position="399"/>
    </location>
</feature>
<dbReference type="SMART" id="SM01003">
    <property type="entry name" value="AlaDh_PNT_N"/>
    <property type="match status" value="1"/>
</dbReference>
<evidence type="ECO:0000259" key="13">
    <source>
        <dbReference type="SMART" id="SM01002"/>
    </source>
</evidence>
<evidence type="ECO:0000256" key="11">
    <source>
        <dbReference type="SAM" id="MobiDB-lite"/>
    </source>
</evidence>
<evidence type="ECO:0000256" key="5">
    <source>
        <dbReference type="ARBA" id="ARBA00022857"/>
    </source>
</evidence>
<feature type="domain" description="Alanine dehydrogenase/pyridine nucleotide transhydrogenase NAD(H)-binding" evidence="13">
    <location>
        <begin position="144"/>
        <end position="312"/>
    </location>
</feature>
<keyword evidence="9 12" id="KW-0472">Membrane</keyword>
<dbReference type="GO" id="GO:0008750">
    <property type="term" value="F:proton-translocating NAD(P)+ transhydrogenase activity"/>
    <property type="evidence" value="ECO:0007669"/>
    <property type="project" value="UniProtKB-EC"/>
</dbReference>
<keyword evidence="8" id="KW-0520">NAD</keyword>
<dbReference type="PANTHER" id="PTHR10160:SF19">
    <property type="entry name" value="PROTON-TRANSLOCATING NAD(P)(+) TRANSHYDROGENASE"/>
    <property type="match status" value="1"/>
</dbReference>
<dbReference type="InterPro" id="IPR034300">
    <property type="entry name" value="PNTB-like"/>
</dbReference>
<evidence type="ECO:0000256" key="3">
    <source>
        <dbReference type="ARBA" id="ARBA00022692"/>
    </source>
</evidence>
<evidence type="ECO:0000256" key="4">
    <source>
        <dbReference type="ARBA" id="ARBA00022741"/>
    </source>
</evidence>
<evidence type="ECO:0000256" key="1">
    <source>
        <dbReference type="ARBA" id="ARBA00004141"/>
    </source>
</evidence>
<feature type="transmembrane region" description="Helical" evidence="12">
    <location>
        <begin position="535"/>
        <end position="556"/>
    </location>
</feature>
<dbReference type="AlphaFoldDB" id="A0A699GED0"/>
<dbReference type="Gene3D" id="3.40.50.1220">
    <property type="entry name" value="TPP-binding domain"/>
    <property type="match status" value="1"/>
</dbReference>
<dbReference type="GO" id="GO:0050661">
    <property type="term" value="F:NADP binding"/>
    <property type="evidence" value="ECO:0007669"/>
    <property type="project" value="TreeGrafter"/>
</dbReference>
<feature type="domain" description="Alanine dehydrogenase/pyridine nucleotide transhydrogenase N-terminal" evidence="14">
    <location>
        <begin position="4"/>
        <end position="135"/>
    </location>
</feature>
<dbReference type="Pfam" id="PF02233">
    <property type="entry name" value="PNTB"/>
    <property type="match status" value="1"/>
</dbReference>
<dbReference type="FunFam" id="3.40.50.1220:FF:000002">
    <property type="entry name" value="NAD(P) transhydrogenase subunit beta"/>
    <property type="match status" value="1"/>
</dbReference>
<feature type="transmembrane region" description="Helical" evidence="12">
    <location>
        <begin position="576"/>
        <end position="599"/>
    </location>
</feature>
<dbReference type="CDD" id="cd05304">
    <property type="entry name" value="Rubrum_tdh"/>
    <property type="match status" value="1"/>
</dbReference>
<gene>
    <name evidence="15" type="ORF">Tci_000118</name>
</gene>
<dbReference type="GO" id="GO:0006740">
    <property type="term" value="P:NADPH regeneration"/>
    <property type="evidence" value="ECO:0007669"/>
    <property type="project" value="TreeGrafter"/>
</dbReference>
<evidence type="ECO:0000256" key="6">
    <source>
        <dbReference type="ARBA" id="ARBA00022967"/>
    </source>
</evidence>
<evidence type="ECO:0000259" key="14">
    <source>
        <dbReference type="SMART" id="SM01003"/>
    </source>
</evidence>
<accession>A0A699GED0</accession>
<dbReference type="InterPro" id="IPR007698">
    <property type="entry name" value="AlaDH/PNT_NAD(H)-bd"/>
</dbReference>
<dbReference type="InterPro" id="IPR029035">
    <property type="entry name" value="DHS-like_NAD/FAD-binding_dom"/>
</dbReference>
<dbReference type="SMART" id="SM01002">
    <property type="entry name" value="AlaDh_PNT_C"/>
    <property type="match status" value="1"/>
</dbReference>
<keyword evidence="3 12" id="KW-0812">Transmembrane</keyword>
<keyword evidence="6" id="KW-1278">Translocase</keyword>
<keyword evidence="4" id="KW-0547">Nucleotide-binding</keyword>
<feature type="transmembrane region" description="Helical" evidence="12">
    <location>
        <begin position="698"/>
        <end position="718"/>
    </location>
</feature>
<evidence type="ECO:0000256" key="2">
    <source>
        <dbReference type="ARBA" id="ARBA00012943"/>
    </source>
</evidence>
<evidence type="ECO:0000256" key="12">
    <source>
        <dbReference type="SAM" id="Phobius"/>
    </source>
</evidence>
<feature type="compositionally biased region" description="Basic and acidic residues" evidence="11">
    <location>
        <begin position="416"/>
        <end position="428"/>
    </location>
</feature>
<dbReference type="EC" id="7.1.1.1" evidence="2"/>
<feature type="transmembrane region" description="Helical" evidence="12">
    <location>
        <begin position="649"/>
        <end position="667"/>
    </location>
</feature>
<comment type="subcellular location">
    <subcellularLocation>
        <location evidence="1">Membrane</location>
        <topology evidence="1">Multi-pass membrane protein</topology>
    </subcellularLocation>
</comment>
<keyword evidence="5" id="KW-0521">NADP</keyword>
<dbReference type="InterPro" id="IPR007886">
    <property type="entry name" value="AlaDH/PNT_N"/>
</dbReference>
<proteinExistence type="predicted"/>
<feature type="transmembrane region" description="Helical" evidence="12">
    <location>
        <begin position="432"/>
        <end position="457"/>
    </location>
</feature>